<dbReference type="GO" id="GO:0000976">
    <property type="term" value="F:transcription cis-regulatory region binding"/>
    <property type="evidence" value="ECO:0007669"/>
    <property type="project" value="TreeGrafter"/>
</dbReference>
<dbReference type="PRINTS" id="PR00036">
    <property type="entry name" value="HTHLACI"/>
</dbReference>
<dbReference type="RefSeq" id="WP_091484447.1">
    <property type="nucleotide sequence ID" value="NZ_FOTR01000008.1"/>
</dbReference>
<dbReference type="EMBL" id="FOTR01000008">
    <property type="protein sequence ID" value="SFM13009.1"/>
    <property type="molecule type" value="Genomic_DNA"/>
</dbReference>
<evidence type="ECO:0000313" key="5">
    <source>
        <dbReference type="EMBL" id="SFM13009.1"/>
    </source>
</evidence>
<dbReference type="Proteomes" id="UP000198565">
    <property type="component" value="Unassembled WGS sequence"/>
</dbReference>
<dbReference type="SUPFAM" id="SSF53822">
    <property type="entry name" value="Periplasmic binding protein-like I"/>
    <property type="match status" value="1"/>
</dbReference>
<keyword evidence="1" id="KW-0805">Transcription regulation</keyword>
<dbReference type="PANTHER" id="PTHR30146:SF105">
    <property type="entry name" value="CATABOLITE CONTROL PROTEIN B"/>
    <property type="match status" value="1"/>
</dbReference>
<dbReference type="Pfam" id="PF00356">
    <property type="entry name" value="LacI"/>
    <property type="match status" value="1"/>
</dbReference>
<dbReference type="Gene3D" id="1.10.260.40">
    <property type="entry name" value="lambda repressor-like DNA-binding domains"/>
    <property type="match status" value="1"/>
</dbReference>
<dbReference type="InterPro" id="IPR028082">
    <property type="entry name" value="Peripla_BP_I"/>
</dbReference>
<dbReference type="Gene3D" id="3.40.50.2300">
    <property type="match status" value="2"/>
</dbReference>
<evidence type="ECO:0000256" key="3">
    <source>
        <dbReference type="ARBA" id="ARBA00023163"/>
    </source>
</evidence>
<dbReference type="Pfam" id="PF00532">
    <property type="entry name" value="Peripla_BP_1"/>
    <property type="match status" value="1"/>
</dbReference>
<dbReference type="PROSITE" id="PS00356">
    <property type="entry name" value="HTH_LACI_1"/>
    <property type="match status" value="1"/>
</dbReference>
<reference evidence="6" key="1">
    <citation type="submission" date="2016-10" db="EMBL/GenBank/DDBJ databases">
        <authorList>
            <person name="Varghese N."/>
            <person name="Submissions S."/>
        </authorList>
    </citation>
    <scope>NUCLEOTIDE SEQUENCE [LARGE SCALE GENOMIC DNA]</scope>
    <source>
        <strain evidence="6">CGMCC 1.4250</strain>
    </source>
</reference>
<dbReference type="CDD" id="cd06286">
    <property type="entry name" value="PBP1_CcpB-like"/>
    <property type="match status" value="1"/>
</dbReference>
<keyword evidence="2" id="KW-0238">DNA-binding</keyword>
<keyword evidence="3" id="KW-0804">Transcription</keyword>
<dbReference type="PANTHER" id="PTHR30146">
    <property type="entry name" value="LACI-RELATED TRANSCRIPTIONAL REPRESSOR"/>
    <property type="match status" value="1"/>
</dbReference>
<feature type="domain" description="HTH lacI-type" evidence="4">
    <location>
        <begin position="2"/>
        <end position="56"/>
    </location>
</feature>
<evidence type="ECO:0000256" key="1">
    <source>
        <dbReference type="ARBA" id="ARBA00023015"/>
    </source>
</evidence>
<dbReference type="CDD" id="cd01392">
    <property type="entry name" value="HTH_LacI"/>
    <property type="match status" value="1"/>
</dbReference>
<dbReference type="GO" id="GO:0003700">
    <property type="term" value="F:DNA-binding transcription factor activity"/>
    <property type="evidence" value="ECO:0007669"/>
    <property type="project" value="TreeGrafter"/>
</dbReference>
<accession>A0A1I4NC04</accession>
<evidence type="ECO:0000259" key="4">
    <source>
        <dbReference type="PROSITE" id="PS50932"/>
    </source>
</evidence>
<dbReference type="PROSITE" id="PS50932">
    <property type="entry name" value="HTH_LACI_2"/>
    <property type="match status" value="1"/>
</dbReference>
<evidence type="ECO:0000256" key="2">
    <source>
        <dbReference type="ARBA" id="ARBA00023125"/>
    </source>
</evidence>
<protein>
    <submittedName>
        <fullName evidence="5">Transcriptional regulator, LacI family</fullName>
    </submittedName>
</protein>
<proteinExistence type="predicted"/>
<dbReference type="SUPFAM" id="SSF47413">
    <property type="entry name" value="lambda repressor-like DNA-binding domains"/>
    <property type="match status" value="1"/>
</dbReference>
<dbReference type="STRING" id="334253.SAMN04487943_108104"/>
<dbReference type="AlphaFoldDB" id="A0A1I4NC04"/>
<gene>
    <name evidence="5" type="ORF">SAMN04487943_108104</name>
</gene>
<dbReference type="InterPro" id="IPR000843">
    <property type="entry name" value="HTH_LacI"/>
</dbReference>
<dbReference type="InterPro" id="IPR010982">
    <property type="entry name" value="Lambda_DNA-bd_dom_sf"/>
</dbReference>
<dbReference type="InterPro" id="IPR001761">
    <property type="entry name" value="Peripla_BP/Lac1_sug-bd_dom"/>
</dbReference>
<evidence type="ECO:0000313" key="6">
    <source>
        <dbReference type="Proteomes" id="UP000198565"/>
    </source>
</evidence>
<organism evidence="5 6">
    <name type="scientific">Gracilibacillus orientalis</name>
    <dbReference type="NCBI Taxonomy" id="334253"/>
    <lineage>
        <taxon>Bacteria</taxon>
        <taxon>Bacillati</taxon>
        <taxon>Bacillota</taxon>
        <taxon>Bacilli</taxon>
        <taxon>Bacillales</taxon>
        <taxon>Bacillaceae</taxon>
        <taxon>Gracilibacillus</taxon>
    </lineage>
</organism>
<sequence length="318" mass="36123">MANIRDIAKMAGVSVTTVSRVINEHPYVSEKKRKAVLQVMEEVDYQVNRTAVSLSQGRAHLIGVVVPFAKHPFFGLLIEGIAKQAVENHYHFVLIQTNYEKSREQEALDMLKHKQIDGLIICSHIMDLTEIEPYQSYGTIVVCENAEANQQVESVYVDHYQSFTDALTYLYQKGYRQLGYCIGRESGSNSYFRHRAYQDFLKQHPQHEFVFTENYYFEDGQKIIDQITQSTHKPDALLVTSDVVAAGIFTACQNANIDIPGDIALVGFDNQPMTKMMGITTFEIPIVTMGERLFLHVLGIVNEPHEKLSVTLIERNTV</sequence>
<dbReference type="OrthoDB" id="9798934at2"/>
<keyword evidence="6" id="KW-1185">Reference proteome</keyword>
<name>A0A1I4NC04_9BACI</name>
<dbReference type="SMART" id="SM00354">
    <property type="entry name" value="HTH_LACI"/>
    <property type="match status" value="1"/>
</dbReference>